<organism evidence="2 3">
    <name type="scientific">Methylomonas koyamae</name>
    <dbReference type="NCBI Taxonomy" id="702114"/>
    <lineage>
        <taxon>Bacteria</taxon>
        <taxon>Pseudomonadati</taxon>
        <taxon>Pseudomonadota</taxon>
        <taxon>Gammaproteobacteria</taxon>
        <taxon>Methylococcales</taxon>
        <taxon>Methylococcaceae</taxon>
        <taxon>Methylomonas</taxon>
    </lineage>
</organism>
<dbReference type="Gene3D" id="2.40.50.230">
    <property type="entry name" value="Gp5 N-terminal domain"/>
    <property type="match status" value="1"/>
</dbReference>
<gene>
    <name evidence="2" type="ORF">A1355_03835</name>
</gene>
<dbReference type="AlphaFoldDB" id="A0A177NRI2"/>
<dbReference type="OrthoDB" id="9762420at2"/>
<name>A0A177NRI2_9GAMM</name>
<dbReference type="InterPro" id="IPR037026">
    <property type="entry name" value="Vgr_OB-fold_dom_sf"/>
</dbReference>
<proteinExistence type="predicted"/>
<sequence>MNEENKYWGKYRGTVINNVDPEQRGRIQALVPDVNSLIPTTFAEPCVPLAGPTGPPMGVYMVPPIGAGVWIEFEHGDLDKPIWVGCRWGLQTDIPLAALAGNPADPNIVIQSLLQQGIIVSDLPPAPPPPVMPPIPTTGGVILRSTTGAYIVVNDAGIFISNGKGASLEMLGPAVMINKLALVVT</sequence>
<dbReference type="InterPro" id="IPR006531">
    <property type="entry name" value="Gp5/Vgr_OB"/>
</dbReference>
<accession>A0A177NRI2</accession>
<dbReference type="STRING" id="702114.A1355_03835"/>
<dbReference type="Pfam" id="PF04717">
    <property type="entry name" value="Phage_base_V"/>
    <property type="match status" value="1"/>
</dbReference>
<dbReference type="SUPFAM" id="SSF69255">
    <property type="entry name" value="gp5 N-terminal domain-like"/>
    <property type="match status" value="1"/>
</dbReference>
<keyword evidence="3" id="KW-1185">Reference proteome</keyword>
<feature type="domain" description="Gp5/Type VI secretion system Vgr protein OB-fold" evidence="1">
    <location>
        <begin position="11"/>
        <end position="88"/>
    </location>
</feature>
<protein>
    <submittedName>
        <fullName evidence="2">Baseplate assembly protein</fullName>
    </submittedName>
</protein>
<evidence type="ECO:0000259" key="1">
    <source>
        <dbReference type="Pfam" id="PF04717"/>
    </source>
</evidence>
<comment type="caution">
    <text evidence="2">The sequence shown here is derived from an EMBL/GenBank/DDBJ whole genome shotgun (WGS) entry which is preliminary data.</text>
</comment>
<dbReference type="Proteomes" id="UP000077628">
    <property type="component" value="Unassembled WGS sequence"/>
</dbReference>
<dbReference type="RefSeq" id="WP_064027784.1">
    <property type="nucleotide sequence ID" value="NZ_LUUK01000155.1"/>
</dbReference>
<reference evidence="3" key="1">
    <citation type="submission" date="2016-03" db="EMBL/GenBank/DDBJ databases">
        <authorList>
            <person name="Heylen K."/>
            <person name="De Vos P."/>
            <person name="Vekeman B."/>
        </authorList>
    </citation>
    <scope>NUCLEOTIDE SEQUENCE [LARGE SCALE GENOMIC DNA]</scope>
    <source>
        <strain evidence="3">R-45383</strain>
    </source>
</reference>
<evidence type="ECO:0000313" key="2">
    <source>
        <dbReference type="EMBL" id="OAI19640.1"/>
    </source>
</evidence>
<dbReference type="EMBL" id="LUUK01000155">
    <property type="protein sequence ID" value="OAI19640.1"/>
    <property type="molecule type" value="Genomic_DNA"/>
</dbReference>
<evidence type="ECO:0000313" key="3">
    <source>
        <dbReference type="Proteomes" id="UP000077628"/>
    </source>
</evidence>